<evidence type="ECO:0000313" key="4">
    <source>
        <dbReference type="EMBL" id="MEN2745503.1"/>
    </source>
</evidence>
<protein>
    <submittedName>
        <fullName evidence="4">YceI family protein</fullName>
    </submittedName>
</protein>
<sequence length="244" mass="26369">MPELNSSFAGEWRIDPTHSRLGFSTRHAMVTKVRGAFNDVDGVIMVDPDEPTNSTVKITIKVASIDTRNEQRDEHLRTNDFFDAPHYPVITFESTRVDQVEENSFIVTGALTIRDVTKEIAIPIEFTGVERDPFGFLRAGFEGSRRIDRKDFGLNWNAALDSGGVLISDRVLLEFELSAVKTQEEGGEAAAQESAGDSSSAQSGAGPAVQAPGDVPAPGADDDQTRPQQIVQPGDAAPQTGQAL</sequence>
<dbReference type="EMBL" id="JBDFRB010000013">
    <property type="protein sequence ID" value="MEN2745503.1"/>
    <property type="molecule type" value="Genomic_DNA"/>
</dbReference>
<keyword evidence="5" id="KW-1185">Reference proteome</keyword>
<dbReference type="RefSeq" id="WP_345885918.1">
    <property type="nucleotide sequence ID" value="NZ_JBDFRB010000013.1"/>
</dbReference>
<gene>
    <name evidence="4" type="ORF">ABCQ75_13290</name>
</gene>
<feature type="domain" description="Lipid/polyisoprenoid-binding YceI-like" evidence="3">
    <location>
        <begin position="11"/>
        <end position="180"/>
    </location>
</feature>
<dbReference type="SMART" id="SM00867">
    <property type="entry name" value="YceI"/>
    <property type="match status" value="1"/>
</dbReference>
<dbReference type="Pfam" id="PF04264">
    <property type="entry name" value="YceI"/>
    <property type="match status" value="1"/>
</dbReference>
<feature type="compositionally biased region" description="Low complexity" evidence="2">
    <location>
        <begin position="188"/>
        <end position="219"/>
    </location>
</feature>
<organism evidence="4 5">
    <name type="scientific">Sinomonas halotolerans</name>
    <dbReference type="NCBI Taxonomy" id="1644133"/>
    <lineage>
        <taxon>Bacteria</taxon>
        <taxon>Bacillati</taxon>
        <taxon>Actinomycetota</taxon>
        <taxon>Actinomycetes</taxon>
        <taxon>Micrococcales</taxon>
        <taxon>Micrococcaceae</taxon>
        <taxon>Sinomonas</taxon>
    </lineage>
</organism>
<evidence type="ECO:0000259" key="3">
    <source>
        <dbReference type="SMART" id="SM00867"/>
    </source>
</evidence>
<evidence type="ECO:0000256" key="1">
    <source>
        <dbReference type="ARBA" id="ARBA00008812"/>
    </source>
</evidence>
<name>A0ABU9X216_9MICC</name>
<dbReference type="Gene3D" id="2.40.128.110">
    <property type="entry name" value="Lipid/polyisoprenoid-binding, YceI-like"/>
    <property type="match status" value="1"/>
</dbReference>
<dbReference type="Proteomes" id="UP001422074">
    <property type="component" value="Unassembled WGS sequence"/>
</dbReference>
<dbReference type="PANTHER" id="PTHR34406:SF1">
    <property type="entry name" value="PROTEIN YCEI"/>
    <property type="match status" value="1"/>
</dbReference>
<comment type="similarity">
    <text evidence="1">Belongs to the UPF0312 family.</text>
</comment>
<proteinExistence type="inferred from homology"/>
<dbReference type="SUPFAM" id="SSF101874">
    <property type="entry name" value="YceI-like"/>
    <property type="match status" value="1"/>
</dbReference>
<reference evidence="4 5" key="1">
    <citation type="submission" date="2024-05" db="EMBL/GenBank/DDBJ databases">
        <title>Sinomonas sp. nov., isolated from a waste landfill.</title>
        <authorList>
            <person name="Zhao Y."/>
        </authorList>
    </citation>
    <scope>NUCLEOTIDE SEQUENCE [LARGE SCALE GENOMIC DNA]</scope>
    <source>
        <strain evidence="4 5">CCTCC AB2014300</strain>
    </source>
</reference>
<feature type="region of interest" description="Disordered" evidence="2">
    <location>
        <begin position="184"/>
        <end position="244"/>
    </location>
</feature>
<evidence type="ECO:0000313" key="5">
    <source>
        <dbReference type="Proteomes" id="UP001422074"/>
    </source>
</evidence>
<evidence type="ECO:0000256" key="2">
    <source>
        <dbReference type="SAM" id="MobiDB-lite"/>
    </source>
</evidence>
<dbReference type="InterPro" id="IPR007372">
    <property type="entry name" value="Lipid/polyisoprenoid-bd_YceI"/>
</dbReference>
<dbReference type="PANTHER" id="PTHR34406">
    <property type="entry name" value="PROTEIN YCEI"/>
    <property type="match status" value="1"/>
</dbReference>
<comment type="caution">
    <text evidence="4">The sequence shown here is derived from an EMBL/GenBank/DDBJ whole genome shotgun (WGS) entry which is preliminary data.</text>
</comment>
<dbReference type="InterPro" id="IPR036761">
    <property type="entry name" value="TTHA0802/YceI-like_sf"/>
</dbReference>
<accession>A0ABU9X216</accession>